<proteinExistence type="predicted"/>
<keyword evidence="4 5" id="KW-0472">Membrane</keyword>
<feature type="transmembrane region" description="Helical" evidence="5">
    <location>
        <begin position="107"/>
        <end position="128"/>
    </location>
</feature>
<dbReference type="AlphaFoldDB" id="A0A3B0S9P7"/>
<feature type="transmembrane region" description="Helical" evidence="5">
    <location>
        <begin position="135"/>
        <end position="153"/>
    </location>
</feature>
<evidence type="ECO:0000256" key="1">
    <source>
        <dbReference type="ARBA" id="ARBA00004141"/>
    </source>
</evidence>
<feature type="transmembrane region" description="Helical" evidence="5">
    <location>
        <begin position="80"/>
        <end position="101"/>
    </location>
</feature>
<feature type="domain" description="Yip1" evidence="6">
    <location>
        <begin position="20"/>
        <end position="149"/>
    </location>
</feature>
<comment type="subcellular location">
    <subcellularLocation>
        <location evidence="1">Membrane</location>
        <topology evidence="1">Multi-pass membrane protein</topology>
    </subcellularLocation>
</comment>
<organism evidence="7">
    <name type="scientific">hydrothermal vent metagenome</name>
    <dbReference type="NCBI Taxonomy" id="652676"/>
    <lineage>
        <taxon>unclassified sequences</taxon>
        <taxon>metagenomes</taxon>
        <taxon>ecological metagenomes</taxon>
    </lineage>
</organism>
<name>A0A3B0S9P7_9ZZZZ</name>
<evidence type="ECO:0000256" key="4">
    <source>
        <dbReference type="ARBA" id="ARBA00023136"/>
    </source>
</evidence>
<evidence type="ECO:0000313" key="7">
    <source>
        <dbReference type="EMBL" id="VAV91815.1"/>
    </source>
</evidence>
<evidence type="ECO:0000256" key="5">
    <source>
        <dbReference type="SAM" id="Phobius"/>
    </source>
</evidence>
<evidence type="ECO:0000259" key="6">
    <source>
        <dbReference type="Pfam" id="PF04893"/>
    </source>
</evidence>
<reference evidence="7" key="1">
    <citation type="submission" date="2018-06" db="EMBL/GenBank/DDBJ databases">
        <authorList>
            <person name="Zhirakovskaya E."/>
        </authorList>
    </citation>
    <scope>NUCLEOTIDE SEQUENCE</scope>
</reference>
<feature type="non-terminal residue" evidence="7">
    <location>
        <position position="1"/>
    </location>
</feature>
<gene>
    <name evidence="7" type="ORF">MNBD_ACTINO01-2231</name>
</gene>
<keyword evidence="2 5" id="KW-0812">Transmembrane</keyword>
<evidence type="ECO:0000256" key="3">
    <source>
        <dbReference type="ARBA" id="ARBA00022989"/>
    </source>
</evidence>
<dbReference type="Pfam" id="PF04893">
    <property type="entry name" value="Yip1"/>
    <property type="match status" value="1"/>
</dbReference>
<protein>
    <recommendedName>
        <fullName evidence="6">Yip1 domain-containing protein</fullName>
    </recommendedName>
</protein>
<dbReference type="EMBL" id="UOEI01000070">
    <property type="protein sequence ID" value="VAV91815.1"/>
    <property type="molecule type" value="Genomic_DNA"/>
</dbReference>
<feature type="transmembrane region" description="Helical" evidence="5">
    <location>
        <begin position="46"/>
        <end position="68"/>
    </location>
</feature>
<keyword evidence="3 5" id="KW-1133">Transmembrane helix</keyword>
<evidence type="ECO:0000256" key="2">
    <source>
        <dbReference type="ARBA" id="ARBA00022692"/>
    </source>
</evidence>
<dbReference type="InterPro" id="IPR006977">
    <property type="entry name" value="Yip1_dom"/>
</dbReference>
<dbReference type="GO" id="GO:0016020">
    <property type="term" value="C:membrane"/>
    <property type="evidence" value="ECO:0007669"/>
    <property type="project" value="UniProtKB-SubCell"/>
</dbReference>
<sequence>DRDAFVWMDFNDRATGDAAILVAGTQVLLSLGTGSSIGDLLNPIRLAVLVINGFFFWVIYSGAVYGVSRYLFEGHGTYAPVLRITGFAYPTVLLIIFVNLFVSSPALVLVIGGAWFVVVVANGMSYVADLAIEKAFGAAIGGYVLLVIVQTILSNLRIF</sequence>
<accession>A0A3B0S9P7</accession>